<feature type="compositionally biased region" description="Basic and acidic residues" evidence="1">
    <location>
        <begin position="127"/>
        <end position="137"/>
    </location>
</feature>
<reference evidence="2 3" key="1">
    <citation type="submission" date="2024-09" db="EMBL/GenBank/DDBJ databases">
        <title>Rethinking Asexuality: The Enigmatic Case of Functional Sexual Genes in Lepraria (Stereocaulaceae).</title>
        <authorList>
            <person name="Doellman M."/>
            <person name="Sun Y."/>
            <person name="Barcenas-Pena A."/>
            <person name="Lumbsch H.T."/>
            <person name="Grewe F."/>
        </authorList>
    </citation>
    <scope>NUCLEOTIDE SEQUENCE [LARGE SCALE GENOMIC DNA]</scope>
    <source>
        <strain evidence="2 3">Grewe 0041</strain>
    </source>
</reference>
<feature type="compositionally biased region" description="Low complexity" evidence="1">
    <location>
        <begin position="257"/>
        <end position="285"/>
    </location>
</feature>
<feature type="compositionally biased region" description="Polar residues" evidence="1">
    <location>
        <begin position="409"/>
        <end position="419"/>
    </location>
</feature>
<feature type="compositionally biased region" description="Basic residues" evidence="1">
    <location>
        <begin position="347"/>
        <end position="358"/>
    </location>
</feature>
<protein>
    <recommendedName>
        <fullName evidence="4">Basic proline-rich protein</fullName>
    </recommendedName>
</protein>
<feature type="compositionally biased region" description="Basic and acidic residues" evidence="1">
    <location>
        <begin position="151"/>
        <end position="166"/>
    </location>
</feature>
<feature type="compositionally biased region" description="Basic residues" evidence="1">
    <location>
        <begin position="52"/>
        <end position="61"/>
    </location>
</feature>
<evidence type="ECO:0000256" key="1">
    <source>
        <dbReference type="SAM" id="MobiDB-lite"/>
    </source>
</evidence>
<sequence length="698" mass="75715">MAARPPWGRTSRSHTGGRPFGDPRRVCDHGEPERRPRSGAPSAAPAVPTRAIGRRSRRDRLRRGFEDGRPASPHVHGFPAAAADGRGTGSPGATRCDGSFRPIWPRAGDRGGRRRAIGPGLQTPPNERAENGSDRRVPTYLNRPFSCPTNCRREGRRHQDGADGHRSGGRNAPPRWWTGDAAPTPRPAPLRRTIIGGGARRPQHVGDPGAAVSRARSCFMPSSRDDLGGRRSGRRIRRTVDGRRPTNGDGSPSTAGRAMPAPSRMARPARSIATAAAPASVVAAAEGRRRENQRRRDPDVIGRRSRPTVAVAPTGTGPRSHGRTAESRPHAATTRRRSSPRSDRARQPRRPIASRRQRAGSPSAGQLGAGARSDIGDHRPALEGRRAATEDRCSAQHARPMRTARDRQAPSSKTESSDAAANGHRDRWTHGRPPASRRGSRRARRTPAAGRSEQRSGDRRRRRRPLPQRPTTLDRGRRSRVAEEALTVPAPARSERIADAPGPRHDSRTARLATAASCGTRSRAARRIRPDAPRSAPRARVHAAKGSSQATSRRRACGRRTCSGSTPAGRTDPPQDGPLHAAIDRGHARGTVRPTRRGPTPRPAQGVAAAPPTGSRRAREAIRRPSRRRRRRRSAARGPSDVPTARRRAARERRGRTPSSRRTQRCGRRALPPGASVHRRGQVERGPREASNAAHDAA</sequence>
<feature type="compositionally biased region" description="Basic residues" evidence="1">
    <location>
        <begin position="645"/>
        <end position="656"/>
    </location>
</feature>
<feature type="compositionally biased region" description="Basic and acidic residues" evidence="1">
    <location>
        <begin position="374"/>
        <end position="394"/>
    </location>
</feature>
<keyword evidence="3" id="KW-1185">Reference proteome</keyword>
<name>A0ABR4AKD7_9LECA</name>
<accession>A0ABR4AKD7</accession>
<evidence type="ECO:0008006" key="4">
    <source>
        <dbReference type="Google" id="ProtNLM"/>
    </source>
</evidence>
<feature type="region of interest" description="Disordered" evidence="1">
    <location>
        <begin position="1"/>
        <end position="698"/>
    </location>
</feature>
<proteinExistence type="predicted"/>
<dbReference type="Proteomes" id="UP001590951">
    <property type="component" value="Unassembled WGS sequence"/>
</dbReference>
<evidence type="ECO:0000313" key="2">
    <source>
        <dbReference type="EMBL" id="KAL2045139.1"/>
    </source>
</evidence>
<feature type="compositionally biased region" description="Basic residues" evidence="1">
    <location>
        <begin position="624"/>
        <end position="635"/>
    </location>
</feature>
<dbReference type="EMBL" id="JBHFEH010000159">
    <property type="protein sequence ID" value="KAL2045139.1"/>
    <property type="molecule type" value="Genomic_DNA"/>
</dbReference>
<feature type="compositionally biased region" description="Basic and acidic residues" evidence="1">
    <location>
        <begin position="472"/>
        <end position="483"/>
    </location>
</feature>
<feature type="compositionally biased region" description="Basic and acidic residues" evidence="1">
    <location>
        <begin position="286"/>
        <end position="302"/>
    </location>
</feature>
<feature type="compositionally biased region" description="Basic and acidic residues" evidence="1">
    <location>
        <begin position="21"/>
        <end position="36"/>
    </location>
</feature>
<comment type="caution">
    <text evidence="2">The sequence shown here is derived from an EMBL/GenBank/DDBJ whole genome shotgun (WGS) entry which is preliminary data.</text>
</comment>
<gene>
    <name evidence="2" type="ORF">ABVK25_012208</name>
</gene>
<feature type="compositionally biased region" description="Basic and acidic residues" evidence="1">
    <location>
        <begin position="493"/>
        <end position="509"/>
    </location>
</feature>
<evidence type="ECO:0000313" key="3">
    <source>
        <dbReference type="Proteomes" id="UP001590951"/>
    </source>
</evidence>
<organism evidence="2 3">
    <name type="scientific">Lepraria finkii</name>
    <dbReference type="NCBI Taxonomy" id="1340010"/>
    <lineage>
        <taxon>Eukaryota</taxon>
        <taxon>Fungi</taxon>
        <taxon>Dikarya</taxon>
        <taxon>Ascomycota</taxon>
        <taxon>Pezizomycotina</taxon>
        <taxon>Lecanoromycetes</taxon>
        <taxon>OSLEUM clade</taxon>
        <taxon>Lecanoromycetidae</taxon>
        <taxon>Lecanorales</taxon>
        <taxon>Lecanorineae</taxon>
        <taxon>Stereocaulaceae</taxon>
        <taxon>Lepraria</taxon>
    </lineage>
</organism>